<feature type="region of interest" description="Disordered" evidence="1">
    <location>
        <begin position="88"/>
        <end position="108"/>
    </location>
</feature>
<organism evidence="2">
    <name type="scientific">Hemiselmis andersenii</name>
    <name type="common">Cryptophyte alga</name>
    <dbReference type="NCBI Taxonomy" id="464988"/>
    <lineage>
        <taxon>Eukaryota</taxon>
        <taxon>Cryptophyceae</taxon>
        <taxon>Cryptomonadales</taxon>
        <taxon>Hemiselmidaceae</taxon>
        <taxon>Hemiselmis</taxon>
    </lineage>
</organism>
<dbReference type="AlphaFoldDB" id="A0A6U2J5U3"/>
<sequence length="181" mass="18864">MTPPKRKRAGTRRALIAAQRLNRTSSWASCTSQADPRAIKAFMLDSSRISYELCGTGRFMGTGCIGGLPPEGSLSLSDGLSSTTCRATDRSSCSPGKRAHLPGPAGVGNPPPPPWVGSMPFHAPVLPGPVVAARLDVDAPFRNNIIVDIALLPSGGWANFAGAAPFVGFVGAAPHQPRHSR</sequence>
<proteinExistence type="predicted"/>
<evidence type="ECO:0000313" key="2">
    <source>
        <dbReference type="EMBL" id="CAD8979463.1"/>
    </source>
</evidence>
<gene>
    <name evidence="2" type="ORF">HAND00432_LOCUS30473</name>
</gene>
<protein>
    <submittedName>
        <fullName evidence="2">Uncharacterized protein</fullName>
    </submittedName>
</protein>
<reference evidence="2" key="1">
    <citation type="submission" date="2021-01" db="EMBL/GenBank/DDBJ databases">
        <authorList>
            <person name="Corre E."/>
            <person name="Pelletier E."/>
            <person name="Niang G."/>
            <person name="Scheremetjew M."/>
            <person name="Finn R."/>
            <person name="Kale V."/>
            <person name="Holt S."/>
            <person name="Cochrane G."/>
            <person name="Meng A."/>
            <person name="Brown T."/>
            <person name="Cohen L."/>
        </authorList>
    </citation>
    <scope>NUCLEOTIDE SEQUENCE</scope>
    <source>
        <strain evidence="2">CCMP644</strain>
    </source>
</reference>
<accession>A0A6U2J5U3</accession>
<evidence type="ECO:0000256" key="1">
    <source>
        <dbReference type="SAM" id="MobiDB-lite"/>
    </source>
</evidence>
<dbReference type="EMBL" id="HBFX01050602">
    <property type="protein sequence ID" value="CAD8979463.1"/>
    <property type="molecule type" value="Transcribed_RNA"/>
</dbReference>
<name>A0A6U2J5U3_HEMAN</name>